<dbReference type="EC" id="5.3.4.1" evidence="4"/>
<evidence type="ECO:0000256" key="1">
    <source>
        <dbReference type="ARBA" id="ARBA00001182"/>
    </source>
</evidence>
<evidence type="ECO:0000256" key="4">
    <source>
        <dbReference type="ARBA" id="ARBA00012723"/>
    </source>
</evidence>
<evidence type="ECO:0000256" key="8">
    <source>
        <dbReference type="SAM" id="MobiDB-lite"/>
    </source>
</evidence>
<keyword evidence="7" id="KW-0676">Redox-active center</keyword>
<evidence type="ECO:0000256" key="2">
    <source>
        <dbReference type="ARBA" id="ARBA00004319"/>
    </source>
</evidence>
<evidence type="ECO:0000256" key="6">
    <source>
        <dbReference type="ARBA" id="ARBA00023235"/>
    </source>
</evidence>
<comment type="similarity">
    <text evidence="3">Belongs to the protein disulfide isomerase family.</text>
</comment>
<dbReference type="AlphaFoldDB" id="A0AAV9HEF6"/>
<dbReference type="CDD" id="cd02981">
    <property type="entry name" value="PDI_b_family"/>
    <property type="match status" value="1"/>
</dbReference>
<dbReference type="PANTHER" id="PTHR18929">
    <property type="entry name" value="PROTEIN DISULFIDE ISOMERASE"/>
    <property type="match status" value="1"/>
</dbReference>
<keyword evidence="10" id="KW-1185">Reference proteome</keyword>
<comment type="caution">
    <text evidence="9">The sequence shown here is derived from an EMBL/GenBank/DDBJ whole genome shotgun (WGS) entry which is preliminary data.</text>
</comment>
<evidence type="ECO:0000256" key="3">
    <source>
        <dbReference type="ARBA" id="ARBA00006347"/>
    </source>
</evidence>
<accession>A0AAV9HEF6</accession>
<comment type="subcellular location">
    <subcellularLocation>
        <location evidence="2">Endoplasmic reticulum lumen</location>
    </subcellularLocation>
</comment>
<dbReference type="GO" id="GO:0005788">
    <property type="term" value="C:endoplasmic reticulum lumen"/>
    <property type="evidence" value="ECO:0007669"/>
    <property type="project" value="UniProtKB-SubCell"/>
</dbReference>
<comment type="catalytic activity">
    <reaction evidence="1">
        <text>Catalyzes the rearrangement of -S-S- bonds in proteins.</text>
        <dbReference type="EC" id="5.3.4.1"/>
    </reaction>
</comment>
<organism evidence="9 10">
    <name type="scientific">Cladorrhinum samala</name>
    <dbReference type="NCBI Taxonomy" id="585594"/>
    <lineage>
        <taxon>Eukaryota</taxon>
        <taxon>Fungi</taxon>
        <taxon>Dikarya</taxon>
        <taxon>Ascomycota</taxon>
        <taxon>Pezizomycotina</taxon>
        <taxon>Sordariomycetes</taxon>
        <taxon>Sordariomycetidae</taxon>
        <taxon>Sordariales</taxon>
        <taxon>Podosporaceae</taxon>
        <taxon>Cladorrhinum</taxon>
    </lineage>
</organism>
<dbReference type="Proteomes" id="UP001321749">
    <property type="component" value="Unassembled WGS sequence"/>
</dbReference>
<name>A0AAV9HEF6_9PEZI</name>
<keyword evidence="5" id="KW-0256">Endoplasmic reticulum</keyword>
<evidence type="ECO:0000313" key="10">
    <source>
        <dbReference type="Proteomes" id="UP001321749"/>
    </source>
</evidence>
<sequence>MPAYPSIWLLGKDKEVVRYKGAKRADAFLHFLSRKSRPLITEIKTGDQLNLFKTADETVFVAYLDPSDTDSRGAFERVAQKYSDEFSFGIVSDQELAQTQQNVKVPAVVGYKVIDGDVVIRKGEVGNVDEFEGWIKETSRGVIGELTLLNQQRLIDRAWPIVYLFAPTEKERQKLRKTLYKFARSYYDSLTAVTVDPHEFPDLMSKLGLDPDCASPAGAVHQLSKDRIYPYPKGQPLTPGAIQNWGMDIYNGRVKPWTPPGSAKTAEGEKEEDDNNNNNNGFIKFTNKKNKVAAGTKRKVVSMANIPGVKIKIAGRDEL</sequence>
<dbReference type="Gene3D" id="3.40.30.10">
    <property type="entry name" value="Glutaredoxin"/>
    <property type="match status" value="2"/>
</dbReference>
<dbReference type="PANTHER" id="PTHR18929:SF132">
    <property type="entry name" value="PROTEIN DISULFIDE-ISOMERASE A3"/>
    <property type="match status" value="1"/>
</dbReference>
<protein>
    <recommendedName>
        <fullName evidence="4">protein disulfide-isomerase</fullName>
        <ecNumber evidence="4">5.3.4.1</ecNumber>
    </recommendedName>
</protein>
<evidence type="ECO:0000313" key="9">
    <source>
        <dbReference type="EMBL" id="KAK4457461.1"/>
    </source>
</evidence>
<dbReference type="CDD" id="cd02982">
    <property type="entry name" value="PDI_b'_family"/>
    <property type="match status" value="1"/>
</dbReference>
<feature type="region of interest" description="Disordered" evidence="8">
    <location>
        <begin position="256"/>
        <end position="283"/>
    </location>
</feature>
<dbReference type="SUPFAM" id="SSF52833">
    <property type="entry name" value="Thioredoxin-like"/>
    <property type="match status" value="2"/>
</dbReference>
<evidence type="ECO:0000256" key="5">
    <source>
        <dbReference type="ARBA" id="ARBA00022824"/>
    </source>
</evidence>
<dbReference type="GO" id="GO:0034976">
    <property type="term" value="P:response to endoplasmic reticulum stress"/>
    <property type="evidence" value="ECO:0007669"/>
    <property type="project" value="TreeGrafter"/>
</dbReference>
<reference evidence="9" key="2">
    <citation type="submission" date="2023-06" db="EMBL/GenBank/DDBJ databases">
        <authorList>
            <consortium name="Lawrence Berkeley National Laboratory"/>
            <person name="Mondo S.J."/>
            <person name="Hensen N."/>
            <person name="Bonometti L."/>
            <person name="Westerberg I."/>
            <person name="Brannstrom I.O."/>
            <person name="Guillou S."/>
            <person name="Cros-Aarteil S."/>
            <person name="Calhoun S."/>
            <person name="Haridas S."/>
            <person name="Kuo A."/>
            <person name="Pangilinan J."/>
            <person name="Riley R."/>
            <person name="Labutti K."/>
            <person name="Andreopoulos B."/>
            <person name="Lipzen A."/>
            <person name="Chen C."/>
            <person name="Yanf M."/>
            <person name="Daum C."/>
            <person name="Ng V."/>
            <person name="Clum A."/>
            <person name="Steindorff A."/>
            <person name="Ohm R."/>
            <person name="Martin F."/>
            <person name="Silar P."/>
            <person name="Natvig D."/>
            <person name="Lalanne C."/>
            <person name="Gautier V."/>
            <person name="Ament-Velasquez S.L."/>
            <person name="Kruys A."/>
            <person name="Hutchinson M.I."/>
            <person name="Powell A.J."/>
            <person name="Barry K."/>
            <person name="Miller A.N."/>
            <person name="Grigoriev I.V."/>
            <person name="Debuchy R."/>
            <person name="Gladieux P."/>
            <person name="Thoren M.H."/>
            <person name="Johannesson H."/>
        </authorList>
    </citation>
    <scope>NUCLEOTIDE SEQUENCE</scope>
    <source>
        <strain evidence="9">PSN324</strain>
    </source>
</reference>
<dbReference type="EMBL" id="MU865113">
    <property type="protein sequence ID" value="KAK4457461.1"/>
    <property type="molecule type" value="Genomic_DNA"/>
</dbReference>
<reference evidence="9" key="1">
    <citation type="journal article" date="2023" name="Mol. Phylogenet. Evol.">
        <title>Genome-scale phylogeny and comparative genomics of the fungal order Sordariales.</title>
        <authorList>
            <person name="Hensen N."/>
            <person name="Bonometti L."/>
            <person name="Westerberg I."/>
            <person name="Brannstrom I.O."/>
            <person name="Guillou S."/>
            <person name="Cros-Aarteil S."/>
            <person name="Calhoun S."/>
            <person name="Haridas S."/>
            <person name="Kuo A."/>
            <person name="Mondo S."/>
            <person name="Pangilinan J."/>
            <person name="Riley R."/>
            <person name="LaButti K."/>
            <person name="Andreopoulos B."/>
            <person name="Lipzen A."/>
            <person name="Chen C."/>
            <person name="Yan M."/>
            <person name="Daum C."/>
            <person name="Ng V."/>
            <person name="Clum A."/>
            <person name="Steindorff A."/>
            <person name="Ohm R.A."/>
            <person name="Martin F."/>
            <person name="Silar P."/>
            <person name="Natvig D.O."/>
            <person name="Lalanne C."/>
            <person name="Gautier V."/>
            <person name="Ament-Velasquez S.L."/>
            <person name="Kruys A."/>
            <person name="Hutchinson M.I."/>
            <person name="Powell A.J."/>
            <person name="Barry K."/>
            <person name="Miller A.N."/>
            <person name="Grigoriev I.V."/>
            <person name="Debuchy R."/>
            <person name="Gladieux P."/>
            <person name="Hiltunen Thoren M."/>
            <person name="Johannesson H."/>
        </authorList>
    </citation>
    <scope>NUCLEOTIDE SEQUENCE</scope>
    <source>
        <strain evidence="9">PSN324</strain>
    </source>
</reference>
<keyword evidence="6" id="KW-0413">Isomerase</keyword>
<dbReference type="Pfam" id="PF13848">
    <property type="entry name" value="Thioredoxin_6"/>
    <property type="match status" value="1"/>
</dbReference>
<gene>
    <name evidence="9" type="ORF">QBC42DRAFT_279010</name>
</gene>
<proteinExistence type="inferred from homology"/>
<dbReference type="GO" id="GO:0003756">
    <property type="term" value="F:protein disulfide isomerase activity"/>
    <property type="evidence" value="ECO:0007669"/>
    <property type="project" value="UniProtKB-EC"/>
</dbReference>
<evidence type="ECO:0000256" key="7">
    <source>
        <dbReference type="ARBA" id="ARBA00023284"/>
    </source>
</evidence>
<dbReference type="GO" id="GO:0006457">
    <property type="term" value="P:protein folding"/>
    <property type="evidence" value="ECO:0007669"/>
    <property type="project" value="TreeGrafter"/>
</dbReference>
<dbReference type="InterPro" id="IPR036249">
    <property type="entry name" value="Thioredoxin-like_sf"/>
</dbReference>